<evidence type="ECO:0000256" key="12">
    <source>
        <dbReference type="SAM" id="SignalP"/>
    </source>
</evidence>
<organism evidence="15 16">
    <name type="scientific">Duganella alba</name>
    <dbReference type="NCBI Taxonomy" id="2666081"/>
    <lineage>
        <taxon>Bacteria</taxon>
        <taxon>Pseudomonadati</taxon>
        <taxon>Pseudomonadota</taxon>
        <taxon>Betaproteobacteria</taxon>
        <taxon>Burkholderiales</taxon>
        <taxon>Oxalobacteraceae</taxon>
        <taxon>Telluria group</taxon>
        <taxon>Duganella</taxon>
    </lineage>
</organism>
<dbReference type="InterPro" id="IPR039426">
    <property type="entry name" value="TonB-dep_rcpt-like"/>
</dbReference>
<evidence type="ECO:0000256" key="7">
    <source>
        <dbReference type="ARBA" id="ARBA00023136"/>
    </source>
</evidence>
<sequence length="815" mass="87517">MHQHLLPPLFLLTALPAALAQAQEAPAGGDTAAIDQVTVVGSRARNRTVFDSAVPIDRFGAREVENALSSGEVGAALQALAPSINFPRIESSGASDSVRGVQLRGLAPDQVLVLINGKRRHASAVLDTESSFAGTVPVDINAIPPGAIDHIEILRDGAGAQYGSDAVAGVINIVLKQQRSGGSASVSYGANHTDFKPTDEKKTDGQTRIVNADYGVPLGDAGFLRFGAESRSRNPTQRAGFSDAGWTSWNTTPADQALDGKVVFKSGDSQSLNNYLFYNAMLPIADGVDAYSFATANKRKSDGSAYFRYPGDPSNVEAVYPQGYRPVTHGDASDLSVVAGVRIASADWNWDISARHGSNIFHYDVNNSLNASLGAQSPTSFHLATFDYRQDALNADVTRELDFGVPVNLAVGAEYIRETYTSSPGDAASYAAGAFTDAPPGAQAGPGLRPQDAFDGSRNVRSLYADIESDLTRQLLVGLAARYSDYSDFGNASTGKLSARYKFTDNFLLRGSLSNSFRAPALVQTGFRFSTLNFNSDGTGLQTASLLPASDPLARAFGARNLKPEKSTNLSLGLAWKPARNTSFTLDGYRIKIKDRIIRTSDLQSDAATAYLAGIGRRDIQSVAYLANLLDTTTTGLDAVLNHDLNFAGGKLDLNAALNLNKTRIDTVHQSSAALSLIDPDLTVLTNESLFRIRNASPKNKLVLSADWQAAQWSLLARATRFGALKDFSYDDEAPLEDGVHVQRFGAVWTLDLEAQYKLTRQLTLTAGADNVLDRYPQRVRETNNATYGGALPYNFINPIGVNGAYFYARARYTF</sequence>
<comment type="subcellular location">
    <subcellularLocation>
        <location evidence="1 10">Cell outer membrane</location>
        <topology evidence="1 10">Multi-pass membrane protein</topology>
    </subcellularLocation>
</comment>
<keyword evidence="8 15" id="KW-0675">Receptor</keyword>
<dbReference type="Gene3D" id="2.170.130.10">
    <property type="entry name" value="TonB-dependent receptor, plug domain"/>
    <property type="match status" value="1"/>
</dbReference>
<gene>
    <name evidence="15" type="ORF">GJ697_24245</name>
</gene>
<feature type="domain" description="TonB-dependent receptor-like beta-barrel" evidence="13">
    <location>
        <begin position="294"/>
        <end position="772"/>
    </location>
</feature>
<keyword evidence="3 10" id="KW-0813">Transport</keyword>
<dbReference type="InterPro" id="IPR012910">
    <property type="entry name" value="Plug_dom"/>
</dbReference>
<evidence type="ECO:0000313" key="15">
    <source>
        <dbReference type="EMBL" id="MRX10937.1"/>
    </source>
</evidence>
<dbReference type="Proteomes" id="UP000481037">
    <property type="component" value="Unassembled WGS sequence"/>
</dbReference>
<dbReference type="PANTHER" id="PTHR47234">
    <property type="match status" value="1"/>
</dbReference>
<keyword evidence="4 10" id="KW-1134">Transmembrane beta strand</keyword>
<evidence type="ECO:0000313" key="16">
    <source>
        <dbReference type="Proteomes" id="UP000481037"/>
    </source>
</evidence>
<dbReference type="EMBL" id="WKJM01000026">
    <property type="protein sequence ID" value="MRX10937.1"/>
    <property type="molecule type" value="Genomic_DNA"/>
</dbReference>
<evidence type="ECO:0000256" key="8">
    <source>
        <dbReference type="ARBA" id="ARBA00023170"/>
    </source>
</evidence>
<dbReference type="Pfam" id="PF00593">
    <property type="entry name" value="TonB_dep_Rec_b-barrel"/>
    <property type="match status" value="1"/>
</dbReference>
<evidence type="ECO:0000256" key="4">
    <source>
        <dbReference type="ARBA" id="ARBA00022452"/>
    </source>
</evidence>
<evidence type="ECO:0000256" key="6">
    <source>
        <dbReference type="ARBA" id="ARBA00023077"/>
    </source>
</evidence>
<feature type="domain" description="TonB-dependent receptor plug" evidence="14">
    <location>
        <begin position="51"/>
        <end position="170"/>
    </location>
</feature>
<comment type="caution">
    <text evidence="15">The sequence shown here is derived from an EMBL/GenBank/DDBJ whole genome shotgun (WGS) entry which is preliminary data.</text>
</comment>
<keyword evidence="9 10" id="KW-0998">Cell outer membrane</keyword>
<feature type="signal peptide" evidence="12">
    <location>
        <begin position="1"/>
        <end position="20"/>
    </location>
</feature>
<dbReference type="AlphaFoldDB" id="A0A6L5QMN9"/>
<accession>A0A6L5QMN9</accession>
<keyword evidence="6 11" id="KW-0798">TonB box</keyword>
<protein>
    <submittedName>
        <fullName evidence="15">TonB-dependent receptor</fullName>
    </submittedName>
</protein>
<evidence type="ECO:0000256" key="10">
    <source>
        <dbReference type="PROSITE-ProRule" id="PRU01360"/>
    </source>
</evidence>
<name>A0A6L5QMN9_9BURK</name>
<feature type="chain" id="PRO_5026760187" evidence="12">
    <location>
        <begin position="21"/>
        <end position="815"/>
    </location>
</feature>
<evidence type="ECO:0000256" key="11">
    <source>
        <dbReference type="RuleBase" id="RU003357"/>
    </source>
</evidence>
<evidence type="ECO:0000259" key="14">
    <source>
        <dbReference type="Pfam" id="PF07715"/>
    </source>
</evidence>
<keyword evidence="5 10" id="KW-0812">Transmembrane</keyword>
<proteinExistence type="inferred from homology"/>
<dbReference type="PANTHER" id="PTHR47234:SF3">
    <property type="entry name" value="SECRETIN_TONB SHORT N-TERMINAL DOMAIN-CONTAINING PROTEIN"/>
    <property type="match status" value="1"/>
</dbReference>
<dbReference type="RefSeq" id="WP_154368835.1">
    <property type="nucleotide sequence ID" value="NZ_WKJM01000026.1"/>
</dbReference>
<dbReference type="CDD" id="cd01347">
    <property type="entry name" value="ligand_gated_channel"/>
    <property type="match status" value="1"/>
</dbReference>
<evidence type="ECO:0000256" key="3">
    <source>
        <dbReference type="ARBA" id="ARBA00022448"/>
    </source>
</evidence>
<dbReference type="InterPro" id="IPR000531">
    <property type="entry name" value="Beta-barrel_TonB"/>
</dbReference>
<dbReference type="GO" id="GO:0009279">
    <property type="term" value="C:cell outer membrane"/>
    <property type="evidence" value="ECO:0007669"/>
    <property type="project" value="UniProtKB-SubCell"/>
</dbReference>
<dbReference type="InterPro" id="IPR036942">
    <property type="entry name" value="Beta-barrel_TonB_sf"/>
</dbReference>
<reference evidence="15 16" key="1">
    <citation type="submission" date="2019-11" db="EMBL/GenBank/DDBJ databases">
        <title>Novel species isolated from a subtropical stream in China.</title>
        <authorList>
            <person name="Lu H."/>
        </authorList>
    </citation>
    <scope>NUCLEOTIDE SEQUENCE [LARGE SCALE GENOMIC DNA]</scope>
    <source>
        <strain evidence="15 16">FT25W</strain>
    </source>
</reference>
<dbReference type="PROSITE" id="PS52016">
    <property type="entry name" value="TONB_DEPENDENT_REC_3"/>
    <property type="match status" value="1"/>
</dbReference>
<keyword evidence="16" id="KW-1185">Reference proteome</keyword>
<dbReference type="InterPro" id="IPR037066">
    <property type="entry name" value="Plug_dom_sf"/>
</dbReference>
<evidence type="ECO:0000259" key="13">
    <source>
        <dbReference type="Pfam" id="PF00593"/>
    </source>
</evidence>
<comment type="similarity">
    <text evidence="2 10 11">Belongs to the TonB-dependent receptor family.</text>
</comment>
<keyword evidence="12" id="KW-0732">Signal</keyword>
<evidence type="ECO:0000256" key="1">
    <source>
        <dbReference type="ARBA" id="ARBA00004571"/>
    </source>
</evidence>
<keyword evidence="7 10" id="KW-0472">Membrane</keyword>
<dbReference type="SUPFAM" id="SSF56935">
    <property type="entry name" value="Porins"/>
    <property type="match status" value="1"/>
</dbReference>
<evidence type="ECO:0000256" key="9">
    <source>
        <dbReference type="ARBA" id="ARBA00023237"/>
    </source>
</evidence>
<dbReference type="Gene3D" id="2.40.170.20">
    <property type="entry name" value="TonB-dependent receptor, beta-barrel domain"/>
    <property type="match status" value="1"/>
</dbReference>
<evidence type="ECO:0000256" key="5">
    <source>
        <dbReference type="ARBA" id="ARBA00022692"/>
    </source>
</evidence>
<dbReference type="Pfam" id="PF07715">
    <property type="entry name" value="Plug"/>
    <property type="match status" value="1"/>
</dbReference>
<evidence type="ECO:0000256" key="2">
    <source>
        <dbReference type="ARBA" id="ARBA00009810"/>
    </source>
</evidence>